<name>X8IXM0_9AGAM</name>
<proteinExistence type="predicted"/>
<evidence type="ECO:0000313" key="2">
    <source>
        <dbReference type="Proteomes" id="UP000030108"/>
    </source>
</evidence>
<accession>X8IXM0</accession>
<comment type="caution">
    <text evidence="1">The sequence shown here is derived from an EMBL/GenBank/DDBJ whole genome shotgun (WGS) entry which is preliminary data.</text>
</comment>
<dbReference type="AlphaFoldDB" id="X8IXM0"/>
<dbReference type="Proteomes" id="UP000030108">
    <property type="component" value="Unassembled WGS sequence"/>
</dbReference>
<dbReference type="EMBL" id="JATN01000322">
    <property type="protein sequence ID" value="EUC54422.1"/>
    <property type="molecule type" value="Genomic_DNA"/>
</dbReference>
<protein>
    <submittedName>
        <fullName evidence="1">Uncharacterized protein</fullName>
    </submittedName>
</protein>
<organism evidence="1 2">
    <name type="scientific">Rhizoctonia solani AG-3 Rhs1AP</name>
    <dbReference type="NCBI Taxonomy" id="1086054"/>
    <lineage>
        <taxon>Eukaryota</taxon>
        <taxon>Fungi</taxon>
        <taxon>Dikarya</taxon>
        <taxon>Basidiomycota</taxon>
        <taxon>Agaricomycotina</taxon>
        <taxon>Agaricomycetes</taxon>
        <taxon>Cantharellales</taxon>
        <taxon>Ceratobasidiaceae</taxon>
        <taxon>Rhizoctonia</taxon>
    </lineage>
</organism>
<sequence>MPRWVMNRVRKGAIPIRRRYQDRKRQDGTIIPALRTRKRSLSLFYPAYNRQVHEGIVLCGPDDQVGSTLGMWWIDLARVHKRPIHQTFRTEWACYWVESKGYYG</sequence>
<evidence type="ECO:0000313" key="1">
    <source>
        <dbReference type="EMBL" id="EUC54422.1"/>
    </source>
</evidence>
<reference evidence="2" key="1">
    <citation type="journal article" date="2014" name="Genome Announc.">
        <title>Draft genome sequence of the plant-pathogenic soil fungus Rhizoctonia solani anastomosis group 3 strain Rhs1AP.</title>
        <authorList>
            <person name="Cubeta M.A."/>
            <person name="Thomas E."/>
            <person name="Dean R.A."/>
            <person name="Jabaji S."/>
            <person name="Neate S.M."/>
            <person name="Tavantzis S."/>
            <person name="Toda T."/>
            <person name="Vilgalys R."/>
            <person name="Bharathan N."/>
            <person name="Fedorova-Abrams N."/>
            <person name="Pakala S.B."/>
            <person name="Pakala S.M."/>
            <person name="Zafar N."/>
            <person name="Joardar V."/>
            <person name="Losada L."/>
            <person name="Nierman W.C."/>
        </authorList>
    </citation>
    <scope>NUCLEOTIDE SEQUENCE [LARGE SCALE GENOMIC DNA]</scope>
    <source>
        <strain evidence="2">AG-3</strain>
    </source>
</reference>
<gene>
    <name evidence="1" type="ORF">RSOL_047540</name>
</gene>